<feature type="transmembrane region" description="Helical" evidence="1">
    <location>
        <begin position="31"/>
        <end position="51"/>
    </location>
</feature>
<name>A0A1H7VPS9_9LACT</name>
<accession>A0A1H7VPS9</accession>
<feature type="transmembrane region" description="Helical" evidence="1">
    <location>
        <begin position="71"/>
        <end position="95"/>
    </location>
</feature>
<evidence type="ECO:0000313" key="5">
    <source>
        <dbReference type="Proteomes" id="UP000321425"/>
    </source>
</evidence>
<reference evidence="2 5" key="2">
    <citation type="submission" date="2019-07" db="EMBL/GenBank/DDBJ databases">
        <title>Whole genome shotgun sequence of Alkalibacterium putridalgicola NBRC 103243.</title>
        <authorList>
            <person name="Hosoyama A."/>
            <person name="Uohara A."/>
            <person name="Ohji S."/>
            <person name="Ichikawa N."/>
        </authorList>
    </citation>
    <scope>NUCLEOTIDE SEQUENCE [LARGE SCALE GENOMIC DNA]</scope>
    <source>
        <strain evidence="2 5">NBRC 103243</strain>
    </source>
</reference>
<keyword evidence="1" id="KW-1133">Transmembrane helix</keyword>
<keyword evidence="1" id="KW-0472">Membrane</keyword>
<dbReference type="EMBL" id="FOBL01000026">
    <property type="protein sequence ID" value="SEM11261.1"/>
    <property type="molecule type" value="Genomic_DNA"/>
</dbReference>
<dbReference type="RefSeq" id="WP_091489026.1">
    <property type="nucleotide sequence ID" value="NZ_BJUX01000024.1"/>
</dbReference>
<reference evidence="3 4" key="1">
    <citation type="submission" date="2016-10" db="EMBL/GenBank/DDBJ databases">
        <authorList>
            <person name="de Groot N.N."/>
        </authorList>
    </citation>
    <scope>NUCLEOTIDE SEQUENCE [LARGE SCALE GENOMIC DNA]</scope>
    <source>
        <strain evidence="3 4">DSM 19182</strain>
    </source>
</reference>
<feature type="transmembrane region" description="Helical" evidence="1">
    <location>
        <begin position="107"/>
        <end position="137"/>
    </location>
</feature>
<evidence type="ECO:0000313" key="2">
    <source>
        <dbReference type="EMBL" id="GEK89850.1"/>
    </source>
</evidence>
<organism evidence="3 4">
    <name type="scientific">Alkalibacterium putridalgicola</name>
    <dbReference type="NCBI Taxonomy" id="426703"/>
    <lineage>
        <taxon>Bacteria</taxon>
        <taxon>Bacillati</taxon>
        <taxon>Bacillota</taxon>
        <taxon>Bacilli</taxon>
        <taxon>Lactobacillales</taxon>
        <taxon>Carnobacteriaceae</taxon>
        <taxon>Alkalibacterium</taxon>
    </lineage>
</organism>
<proteinExistence type="predicted"/>
<protein>
    <submittedName>
        <fullName evidence="3">Uncharacterized protein</fullName>
    </submittedName>
</protein>
<dbReference type="EMBL" id="BJUX01000024">
    <property type="protein sequence ID" value="GEK89850.1"/>
    <property type="molecule type" value="Genomic_DNA"/>
</dbReference>
<evidence type="ECO:0000256" key="1">
    <source>
        <dbReference type="SAM" id="Phobius"/>
    </source>
</evidence>
<keyword evidence="5" id="KW-1185">Reference proteome</keyword>
<dbReference type="Proteomes" id="UP000198548">
    <property type="component" value="Unassembled WGS sequence"/>
</dbReference>
<dbReference type="AlphaFoldDB" id="A0A1H7VPS9"/>
<keyword evidence="1" id="KW-0812">Transmembrane</keyword>
<evidence type="ECO:0000313" key="4">
    <source>
        <dbReference type="Proteomes" id="UP000198548"/>
    </source>
</evidence>
<dbReference type="Proteomes" id="UP000321425">
    <property type="component" value="Unassembled WGS sequence"/>
</dbReference>
<evidence type="ECO:0000313" key="3">
    <source>
        <dbReference type="EMBL" id="SEM11261.1"/>
    </source>
</evidence>
<gene>
    <name evidence="2" type="ORF">APU01nite_18890</name>
    <name evidence="3" type="ORF">SAMN04488100_12622</name>
</gene>
<feature type="transmembrane region" description="Helical" evidence="1">
    <location>
        <begin position="6"/>
        <end position="24"/>
    </location>
</feature>
<sequence>MFMNQPFYAILLGMIYIGIVYLFVRKEKKVITYSLTILPGLLQLSFLYLWLDKATFLMRSTNLGFEVYNSYLRFIHMSYFILMIPLVLICVWFGIKKIISLDFFSWFKILFSLAYIGALLGILIIGKFIFVLLYYGFAP</sequence>